<dbReference type="Pfam" id="PF14109">
    <property type="entry name" value="GldH_lipo"/>
    <property type="match status" value="1"/>
</dbReference>
<keyword evidence="2" id="KW-1185">Reference proteome</keyword>
<reference evidence="1 2" key="1">
    <citation type="submission" date="2021-03" db="EMBL/GenBank/DDBJ databases">
        <title>novel species isolated from a fishpond in China.</title>
        <authorList>
            <person name="Lu H."/>
            <person name="Cai Z."/>
        </authorList>
    </citation>
    <scope>NUCLEOTIDE SEQUENCE [LARGE SCALE GENOMIC DNA]</scope>
    <source>
        <strain evidence="1 2">YJ13C</strain>
    </source>
</reference>
<evidence type="ECO:0000313" key="2">
    <source>
        <dbReference type="Proteomes" id="UP000664480"/>
    </source>
</evidence>
<protein>
    <submittedName>
        <fullName evidence="1">Gliding motility lipoprotein GldH</fullName>
    </submittedName>
</protein>
<accession>A0ABS3CJZ5</accession>
<gene>
    <name evidence="1" type="ORF">J0A69_18310</name>
</gene>
<evidence type="ECO:0000313" key="1">
    <source>
        <dbReference type="EMBL" id="MBN7817400.1"/>
    </source>
</evidence>
<organism evidence="1 2">
    <name type="scientific">Algoriphagus pacificus</name>
    <dbReference type="NCBI Taxonomy" id="2811234"/>
    <lineage>
        <taxon>Bacteria</taxon>
        <taxon>Pseudomonadati</taxon>
        <taxon>Bacteroidota</taxon>
        <taxon>Cytophagia</taxon>
        <taxon>Cytophagales</taxon>
        <taxon>Cyclobacteriaceae</taxon>
        <taxon>Algoriphagus</taxon>
    </lineage>
</organism>
<dbReference type="Proteomes" id="UP000664480">
    <property type="component" value="Unassembled WGS sequence"/>
</dbReference>
<dbReference type="EMBL" id="JAFKCU010000005">
    <property type="protein sequence ID" value="MBN7817400.1"/>
    <property type="molecule type" value="Genomic_DNA"/>
</dbReference>
<dbReference type="RefSeq" id="WP_206588073.1">
    <property type="nucleotide sequence ID" value="NZ_JAFKCU010000005.1"/>
</dbReference>
<dbReference type="PROSITE" id="PS51257">
    <property type="entry name" value="PROKAR_LIPOPROTEIN"/>
    <property type="match status" value="1"/>
</dbReference>
<name>A0ABS3CJZ5_9BACT</name>
<keyword evidence="1" id="KW-0449">Lipoprotein</keyword>
<comment type="caution">
    <text evidence="1">The sequence shown here is derived from an EMBL/GenBank/DDBJ whole genome shotgun (WGS) entry which is preliminary data.</text>
</comment>
<proteinExistence type="predicted"/>
<dbReference type="InterPro" id="IPR020018">
    <property type="entry name" value="Motility-assoc_lipoprot_GldH"/>
</dbReference>
<sequence length="151" mass="17117">MNRVIALLLLVCCGLFSSCTEDRVFEEFQAIPTQNWGMEDSLHFELKDVEGISNPGMIAFRFNEKYTFSNCYVRVLSKDSIGNLIDNRLINVPLFDSKTGEPLGDGFGSTYTFYDSLPFRLNPQTKSVTLIQYMRQDQLPGIEAVGLKILK</sequence>